<evidence type="ECO:0008006" key="2">
    <source>
        <dbReference type="Google" id="ProtNLM"/>
    </source>
</evidence>
<proteinExistence type="predicted"/>
<sequence length="176" mass="20098">MKSHKNDIRYQAYRSQARTLSAELIRGQPELLREGIDPLQVRFEPITNEAIDASYLWGEEAELYPWEDVPSWMAKDRKGFDLALWYGPELCGLCYATPRQSSICIKIILLEGKPDRSHPLKGEVASLALLAIDYYARMINCTEIEVQDPEPLAVPWYQELGLDFTPDGRLVIQVNA</sequence>
<accession>A0A0S2UNW6</accession>
<dbReference type="AlphaFoldDB" id="A0A0S2UNW6"/>
<organism evidence="1">
    <name type="scientific">Stutzerimonas stutzeri</name>
    <name type="common">Pseudomonas stutzeri</name>
    <dbReference type="NCBI Taxonomy" id="316"/>
    <lineage>
        <taxon>Bacteria</taxon>
        <taxon>Pseudomonadati</taxon>
        <taxon>Pseudomonadota</taxon>
        <taxon>Gammaproteobacteria</taxon>
        <taxon>Pseudomonadales</taxon>
        <taxon>Pseudomonadaceae</taxon>
        <taxon>Stutzerimonas</taxon>
    </lineage>
</organism>
<name>A0A0S2UNW6_STUST</name>
<evidence type="ECO:0000313" key="1">
    <source>
        <dbReference type="EMBL" id="ALP69172.1"/>
    </source>
</evidence>
<reference evidence="1" key="1">
    <citation type="journal article" date="2016" name="Gene">
        <title>Functional redundancy in phenol and toluene degradation in Pseudomonas stutzeri strains isolated from the Baltic Sea.</title>
        <authorList>
            <person name="Heinaru E."/>
            <person name="Naanuri E."/>
            <person name="Grunbach M."/>
            <person name="Joesaar M."/>
            <person name="Heinaru A."/>
        </authorList>
    </citation>
    <scope>NUCLEOTIDE SEQUENCE</scope>
    <source>
        <strain evidence="1">2A20</strain>
    </source>
</reference>
<protein>
    <recommendedName>
        <fullName evidence="2">N-acetyltransferase</fullName>
    </recommendedName>
</protein>
<dbReference type="EMBL" id="KT935509">
    <property type="protein sequence ID" value="ALP69172.1"/>
    <property type="molecule type" value="Genomic_DNA"/>
</dbReference>